<reference evidence="3 4" key="1">
    <citation type="submission" date="2019-08" db="EMBL/GenBank/DDBJ databases">
        <title>In-depth cultivation of the pig gut microbiome towards novel bacterial diversity and tailored functional studies.</title>
        <authorList>
            <person name="Wylensek D."/>
            <person name="Hitch T.C.A."/>
            <person name="Clavel T."/>
        </authorList>
    </citation>
    <scope>NUCLEOTIDE SEQUENCE [LARGE SCALE GENOMIC DNA]</scope>
    <source>
        <strain evidence="3 4">Oil+RF-744-WCA-WT-11</strain>
    </source>
</reference>
<protein>
    <recommendedName>
        <fullName evidence="2">TPM domain-containing protein</fullName>
    </recommendedName>
</protein>
<dbReference type="Gene3D" id="3.10.310.50">
    <property type="match status" value="1"/>
</dbReference>
<evidence type="ECO:0000256" key="1">
    <source>
        <dbReference type="SAM" id="MobiDB-lite"/>
    </source>
</evidence>
<dbReference type="Proteomes" id="UP000481852">
    <property type="component" value="Unassembled WGS sequence"/>
</dbReference>
<sequence>MNIRKNREDSIFRLGTIFFLQLAAAVLVISGVYSANAFGAEPEEKTELIYASGSRLASVEDRAQLLTEEEETELLKQAAELSQKTGYELRLVTTDQTEGKTTQQFAEAYFESLTDDGPETASGASYVIDMDNRQIYIATYGGLQYYLTDTRVDALLDHAYEYVSEGEYDQTFESMLKDTGRYYRKGIPDGTRIVNQDTGEVTVYHKPKTVTPVKVLISLLAGTAGFLAFFASVKSAYSMKGISGDGFSERDQVGLTLKRRDDRLVNQFVTSRRIPRNDGGGGSSGGGTTSTHTTSGGYSAGGGGRSF</sequence>
<proteinExistence type="predicted"/>
<organism evidence="3 4">
    <name type="scientific">Porcincola intestinalis</name>
    <dbReference type="NCBI Taxonomy" id="2606632"/>
    <lineage>
        <taxon>Bacteria</taxon>
        <taxon>Bacillati</taxon>
        <taxon>Bacillota</taxon>
        <taxon>Clostridia</taxon>
        <taxon>Lachnospirales</taxon>
        <taxon>Lachnospiraceae</taxon>
        <taxon>Porcincola</taxon>
    </lineage>
</organism>
<feature type="region of interest" description="Disordered" evidence="1">
    <location>
        <begin position="271"/>
        <end position="307"/>
    </location>
</feature>
<accession>A0A6L5X8A6</accession>
<evidence type="ECO:0000313" key="3">
    <source>
        <dbReference type="EMBL" id="MSS15655.1"/>
    </source>
</evidence>
<dbReference type="AlphaFoldDB" id="A0A6L5X8A6"/>
<dbReference type="EMBL" id="VULZ01000013">
    <property type="protein sequence ID" value="MSS15655.1"/>
    <property type="molecule type" value="Genomic_DNA"/>
</dbReference>
<feature type="compositionally biased region" description="Gly residues" evidence="1">
    <location>
        <begin position="278"/>
        <end position="288"/>
    </location>
</feature>
<dbReference type="Pfam" id="PF04536">
    <property type="entry name" value="TPM_phosphatase"/>
    <property type="match status" value="1"/>
</dbReference>
<comment type="caution">
    <text evidence="3">The sequence shown here is derived from an EMBL/GenBank/DDBJ whole genome shotgun (WGS) entry which is preliminary data.</text>
</comment>
<evidence type="ECO:0000313" key="4">
    <source>
        <dbReference type="Proteomes" id="UP000481852"/>
    </source>
</evidence>
<evidence type="ECO:0000259" key="2">
    <source>
        <dbReference type="Pfam" id="PF04536"/>
    </source>
</evidence>
<name>A0A6L5X8A6_9FIRM</name>
<dbReference type="RefSeq" id="WP_154526718.1">
    <property type="nucleotide sequence ID" value="NZ_VULZ01000013.1"/>
</dbReference>
<dbReference type="InterPro" id="IPR007621">
    <property type="entry name" value="TPM_dom"/>
</dbReference>
<feature type="compositionally biased region" description="Gly residues" evidence="1">
    <location>
        <begin position="298"/>
        <end position="307"/>
    </location>
</feature>
<gene>
    <name evidence="3" type="ORF">FYJ35_11520</name>
</gene>
<feature type="domain" description="TPM" evidence="2">
    <location>
        <begin position="59"/>
        <end position="179"/>
    </location>
</feature>
<keyword evidence="4" id="KW-1185">Reference proteome</keyword>